<reference evidence="1" key="2">
    <citation type="submission" date="2014-06" db="EMBL/GenBank/DDBJ databases">
        <title>Draft genome sequence of Clostridium ramosum(DSM 1402).</title>
        <authorList>
            <person name="Sudarsanam P."/>
            <person name="Ley R."/>
            <person name="Guruge J."/>
            <person name="Turnbaugh P.J."/>
            <person name="Mahowald M."/>
            <person name="Liep D."/>
            <person name="Gordon J."/>
        </authorList>
    </citation>
    <scope>NUCLEOTIDE SEQUENCE</scope>
    <source>
        <strain evidence="1">DSM 1402</strain>
    </source>
</reference>
<evidence type="ECO:0000313" key="1">
    <source>
        <dbReference type="EMBL" id="EDS19840.1"/>
    </source>
</evidence>
<name>B0N281_9FIRM</name>
<dbReference type="Proteomes" id="UP000005798">
    <property type="component" value="Unassembled WGS sequence"/>
</dbReference>
<organism evidence="1 2">
    <name type="scientific">Thomasclavelia ramosa DSM 1402</name>
    <dbReference type="NCBI Taxonomy" id="445974"/>
    <lineage>
        <taxon>Bacteria</taxon>
        <taxon>Bacillati</taxon>
        <taxon>Bacillota</taxon>
        <taxon>Erysipelotrichia</taxon>
        <taxon>Erysipelotrichales</taxon>
        <taxon>Coprobacillaceae</taxon>
        <taxon>Thomasclavelia</taxon>
    </lineage>
</organism>
<proteinExistence type="predicted"/>
<comment type="caution">
    <text evidence="1">The sequence shown here is derived from an EMBL/GenBank/DDBJ whole genome shotgun (WGS) entry which is preliminary data.</text>
</comment>
<evidence type="ECO:0000313" key="2">
    <source>
        <dbReference type="Proteomes" id="UP000005798"/>
    </source>
</evidence>
<reference evidence="1" key="1">
    <citation type="submission" date="2007-11" db="EMBL/GenBank/DDBJ databases">
        <authorList>
            <person name="Fulton L."/>
            <person name="Clifton S."/>
            <person name="Fulton B."/>
            <person name="Xu J."/>
            <person name="Minx P."/>
            <person name="Pepin K.H."/>
            <person name="Johnson M."/>
            <person name="Thiruvilangam P."/>
            <person name="Bhonagiri V."/>
            <person name="Nash W.E."/>
            <person name="Mardis E.R."/>
            <person name="Wilson R.K."/>
        </authorList>
    </citation>
    <scope>NUCLEOTIDE SEQUENCE [LARGE SCALE GENOMIC DNA]</scope>
    <source>
        <strain evidence="1">DSM 1402</strain>
    </source>
</reference>
<sequence>MPLKIFPQANGFLDTNTGSNYRLDLLTALANFLLGSHFGDLLKN</sequence>
<dbReference type="AlphaFoldDB" id="B0N281"/>
<accession>B0N281</accession>
<protein>
    <submittedName>
        <fullName evidence="1">Uncharacterized protein</fullName>
    </submittedName>
</protein>
<keyword evidence="2" id="KW-1185">Reference proteome</keyword>
<gene>
    <name evidence="1" type="ORF">CLORAM_00716</name>
</gene>
<dbReference type="HOGENOM" id="CLU_3216047_0_0_9"/>
<dbReference type="EMBL" id="ABFX02000003">
    <property type="protein sequence ID" value="EDS19840.1"/>
    <property type="molecule type" value="Genomic_DNA"/>
</dbReference>